<dbReference type="GO" id="GO:0031956">
    <property type="term" value="F:medium-chain fatty acid-CoA ligase activity"/>
    <property type="evidence" value="ECO:0007669"/>
    <property type="project" value="UniProtKB-EC"/>
</dbReference>
<dbReference type="InterPro" id="IPR051087">
    <property type="entry name" value="Mitochondrial_ACSM"/>
</dbReference>
<evidence type="ECO:0000256" key="4">
    <source>
        <dbReference type="ARBA" id="ARBA00022840"/>
    </source>
</evidence>
<name>A0A0D2FEU0_9EURO</name>
<dbReference type="InterPro" id="IPR042099">
    <property type="entry name" value="ANL_N_sf"/>
</dbReference>
<comment type="similarity">
    <text evidence="1">Belongs to the ATP-dependent AMP-binding enzyme family.</text>
</comment>
<keyword evidence="3" id="KW-0547">Nucleotide-binding</keyword>
<dbReference type="RefSeq" id="XP_013319218.1">
    <property type="nucleotide sequence ID" value="XM_013463764.1"/>
</dbReference>
<feature type="domain" description="AMP-dependent synthetase/ligase" evidence="7">
    <location>
        <begin position="30"/>
        <end position="428"/>
    </location>
</feature>
<accession>A0A0D2FEU0</accession>
<keyword evidence="2" id="KW-0436">Ligase</keyword>
<evidence type="ECO:0000256" key="5">
    <source>
        <dbReference type="ARBA" id="ARBA00039009"/>
    </source>
</evidence>
<evidence type="ECO:0000259" key="7">
    <source>
        <dbReference type="Pfam" id="PF00501"/>
    </source>
</evidence>
<dbReference type="InterPro" id="IPR045851">
    <property type="entry name" value="AMP-bd_C_sf"/>
</dbReference>
<feature type="domain" description="AMP-binding enzyme C-terminal" evidence="8">
    <location>
        <begin position="520"/>
        <end position="558"/>
    </location>
</feature>
<evidence type="ECO:0000313" key="9">
    <source>
        <dbReference type="EMBL" id="KIW58634.1"/>
    </source>
</evidence>
<gene>
    <name evidence="9" type="ORF">PV05_03135</name>
</gene>
<dbReference type="EC" id="6.2.1.2" evidence="5"/>
<evidence type="ECO:0000259" key="8">
    <source>
        <dbReference type="Pfam" id="PF13193"/>
    </source>
</evidence>
<dbReference type="GO" id="GO:0005524">
    <property type="term" value="F:ATP binding"/>
    <property type="evidence" value="ECO:0007669"/>
    <property type="project" value="UniProtKB-KW"/>
</dbReference>
<comment type="catalytic activity">
    <reaction evidence="6">
        <text>a medium-chain fatty acid + ATP + CoA = a medium-chain fatty acyl-CoA + AMP + diphosphate</text>
        <dbReference type="Rhea" id="RHEA:48340"/>
        <dbReference type="ChEBI" id="CHEBI:30616"/>
        <dbReference type="ChEBI" id="CHEBI:33019"/>
        <dbReference type="ChEBI" id="CHEBI:57287"/>
        <dbReference type="ChEBI" id="CHEBI:59558"/>
        <dbReference type="ChEBI" id="CHEBI:90546"/>
        <dbReference type="ChEBI" id="CHEBI:456215"/>
        <dbReference type="EC" id="6.2.1.2"/>
    </reaction>
    <physiologicalReaction direction="left-to-right" evidence="6">
        <dbReference type="Rhea" id="RHEA:48341"/>
    </physiologicalReaction>
</comment>
<dbReference type="Gene3D" id="3.40.50.12780">
    <property type="entry name" value="N-terminal domain of ligase-like"/>
    <property type="match status" value="1"/>
</dbReference>
<evidence type="ECO:0000313" key="10">
    <source>
        <dbReference type="Proteomes" id="UP000054342"/>
    </source>
</evidence>
<evidence type="ECO:0000256" key="3">
    <source>
        <dbReference type="ARBA" id="ARBA00022741"/>
    </source>
</evidence>
<evidence type="ECO:0000256" key="2">
    <source>
        <dbReference type="ARBA" id="ARBA00022598"/>
    </source>
</evidence>
<dbReference type="GO" id="GO:0004321">
    <property type="term" value="F:fatty-acyl-CoA synthase activity"/>
    <property type="evidence" value="ECO:0007669"/>
    <property type="project" value="TreeGrafter"/>
</dbReference>
<dbReference type="Pfam" id="PF00501">
    <property type="entry name" value="AMP-binding"/>
    <property type="match status" value="1"/>
</dbReference>
<dbReference type="InterPro" id="IPR025110">
    <property type="entry name" value="AMP-bd_C"/>
</dbReference>
<dbReference type="STRING" id="348802.A0A0D2FEU0"/>
<dbReference type="OrthoDB" id="6614653at2759"/>
<keyword evidence="4" id="KW-0067">ATP-binding</keyword>
<feature type="domain" description="AMP-binding enzyme C-terminal" evidence="8">
    <location>
        <begin position="575"/>
        <end position="623"/>
    </location>
</feature>
<evidence type="ECO:0000256" key="1">
    <source>
        <dbReference type="ARBA" id="ARBA00006432"/>
    </source>
</evidence>
<dbReference type="Pfam" id="PF13193">
    <property type="entry name" value="AMP-binding_C"/>
    <property type="match status" value="2"/>
</dbReference>
<protein>
    <recommendedName>
        <fullName evidence="5">medium-chain acyl-CoA ligase</fullName>
        <ecNumber evidence="5">6.2.1.2</ecNumber>
    </recommendedName>
</protein>
<reference evidence="9 10" key="1">
    <citation type="submission" date="2015-01" db="EMBL/GenBank/DDBJ databases">
        <title>The Genome Sequence of Exophiala xenobiotica CBS118157.</title>
        <authorList>
            <consortium name="The Broad Institute Genomics Platform"/>
            <person name="Cuomo C."/>
            <person name="de Hoog S."/>
            <person name="Gorbushina A."/>
            <person name="Stielow B."/>
            <person name="Teixiera M."/>
            <person name="Abouelleil A."/>
            <person name="Chapman S.B."/>
            <person name="Priest M."/>
            <person name="Young S.K."/>
            <person name="Wortman J."/>
            <person name="Nusbaum C."/>
            <person name="Birren B."/>
        </authorList>
    </citation>
    <scope>NUCLEOTIDE SEQUENCE [LARGE SCALE GENOMIC DNA]</scope>
    <source>
        <strain evidence="9 10">CBS 118157</strain>
    </source>
</reference>
<keyword evidence="10" id="KW-1185">Reference proteome</keyword>
<dbReference type="SUPFAM" id="SSF56801">
    <property type="entry name" value="Acetyl-CoA synthetase-like"/>
    <property type="match status" value="1"/>
</dbReference>
<dbReference type="GO" id="GO:0006637">
    <property type="term" value="P:acyl-CoA metabolic process"/>
    <property type="evidence" value="ECO:0007669"/>
    <property type="project" value="TreeGrafter"/>
</dbReference>
<proteinExistence type="inferred from homology"/>
<organism evidence="9 10">
    <name type="scientific">Exophiala xenobiotica</name>
    <dbReference type="NCBI Taxonomy" id="348802"/>
    <lineage>
        <taxon>Eukaryota</taxon>
        <taxon>Fungi</taxon>
        <taxon>Dikarya</taxon>
        <taxon>Ascomycota</taxon>
        <taxon>Pezizomycotina</taxon>
        <taxon>Eurotiomycetes</taxon>
        <taxon>Chaetothyriomycetidae</taxon>
        <taxon>Chaetothyriales</taxon>
        <taxon>Herpotrichiellaceae</taxon>
        <taxon>Exophiala</taxon>
    </lineage>
</organism>
<dbReference type="Gene3D" id="3.30.300.30">
    <property type="match status" value="1"/>
</dbReference>
<dbReference type="GO" id="GO:0006633">
    <property type="term" value="P:fatty acid biosynthetic process"/>
    <property type="evidence" value="ECO:0007669"/>
    <property type="project" value="TreeGrafter"/>
</dbReference>
<dbReference type="PANTHER" id="PTHR43605">
    <property type="entry name" value="ACYL-COENZYME A SYNTHETASE"/>
    <property type="match status" value="1"/>
</dbReference>
<dbReference type="HOGENOM" id="CLU_000022_59_10_1"/>
<dbReference type="AlphaFoldDB" id="A0A0D2FEU0"/>
<dbReference type="InterPro" id="IPR000873">
    <property type="entry name" value="AMP-dep_synth/lig_dom"/>
</dbReference>
<dbReference type="Proteomes" id="UP000054342">
    <property type="component" value="Unassembled WGS sequence"/>
</dbReference>
<dbReference type="GeneID" id="25325043"/>
<sequence>MTSSSSPSISVAVSPLRRPPSFNFASDVVDHWARHDPSQIALYWTDQSLRATRKLTYAHFSRQSHRVATLLCTTLNIKQGETVILIAPRIPEWWEIATACLRSGLVLCPCTTLLVAKDIEYRLQISHAAVFIGDEIAVEKCQSVRARCPQLRCVIQIGGSSGGGSTSTTTTSTAGDGTGVGVARDAVVHFHDALSRIPDDAHFTVPASLTPTSPALTFFTSGTTGPPKMVLHTQISYPLAHALTGMHWLRLTSQNVYWNLSEQGWAKAAWALFAAWNCGASLFVHDDRLPFAPRRTIEVLNRFPITTLCAPPTVYRQLVMEENRRIFANQRPRALTHCCGAGEPLNRSVIEIWKRMTTTTRGKTQGMGIEIWDAYGQTETIVVCANQAAHPVRPGSMGKPIPGVPLVVLDADGNVAGDGEEGDIAIEMNMNTAGGGGGDGRADGKADTGKRQELDFFGMFEGYIDKTSGKIDNKITTFGNGKRFYITGDRATRDEDGYFWFVGRSDDVINSSGYRIGPFEVESTLKMHPAVVESAVVASPDAQRDEVVKAFIVLTESAAAQLVKNEDPTTRKPQVPKDGKTERGEALVEELQDFCKRNAAPYKYPRKIEFVEASFLPKTISGKIKRAELKALERRRYKEASGPKL</sequence>
<dbReference type="EMBL" id="KN847318">
    <property type="protein sequence ID" value="KIW58634.1"/>
    <property type="molecule type" value="Genomic_DNA"/>
</dbReference>
<evidence type="ECO:0000256" key="6">
    <source>
        <dbReference type="ARBA" id="ARBA00048477"/>
    </source>
</evidence>
<dbReference type="PANTHER" id="PTHR43605:SF10">
    <property type="entry name" value="ACYL-COA SYNTHETASE MEDIUM CHAIN FAMILY MEMBER 3"/>
    <property type="match status" value="1"/>
</dbReference>